<dbReference type="PRINTS" id="PR00095">
    <property type="entry name" value="ANTSNTHASEI"/>
</dbReference>
<name>A0A4R3VXT6_9SPHI</name>
<dbReference type="OrthoDB" id="9803598at2"/>
<dbReference type="PANTHER" id="PTHR11236:SF18">
    <property type="entry name" value="AMINODEOXYCHORISMATE SYNTHASE"/>
    <property type="match status" value="1"/>
</dbReference>
<accession>A0A4R3VXT6</accession>
<dbReference type="GO" id="GO:0008153">
    <property type="term" value="P:4-aminobenzoate biosynthetic process"/>
    <property type="evidence" value="ECO:0007669"/>
    <property type="project" value="TreeGrafter"/>
</dbReference>
<dbReference type="InterPro" id="IPR019999">
    <property type="entry name" value="Anth_synth_I-like"/>
</dbReference>
<dbReference type="InterPro" id="IPR015890">
    <property type="entry name" value="Chorismate_C"/>
</dbReference>
<organism evidence="3 4">
    <name type="scientific">Sphingobacterium alimentarium</name>
    <dbReference type="NCBI Taxonomy" id="797292"/>
    <lineage>
        <taxon>Bacteria</taxon>
        <taxon>Pseudomonadati</taxon>
        <taxon>Bacteroidota</taxon>
        <taxon>Sphingobacteriia</taxon>
        <taxon>Sphingobacteriales</taxon>
        <taxon>Sphingobacteriaceae</taxon>
        <taxon>Sphingobacterium</taxon>
    </lineage>
</organism>
<reference evidence="3 4" key="1">
    <citation type="submission" date="2019-03" db="EMBL/GenBank/DDBJ databases">
        <title>Genomic Encyclopedia of Type Strains, Phase IV (KMG-IV): sequencing the most valuable type-strain genomes for metagenomic binning, comparative biology and taxonomic classification.</title>
        <authorList>
            <person name="Goeker M."/>
        </authorList>
    </citation>
    <scope>NUCLEOTIDE SEQUENCE [LARGE SCALE GENOMIC DNA]</scope>
    <source>
        <strain evidence="3 4">DSM 22362</strain>
    </source>
</reference>
<dbReference type="GO" id="GO:0046820">
    <property type="term" value="F:4-amino-4-deoxychorismate synthase activity"/>
    <property type="evidence" value="ECO:0007669"/>
    <property type="project" value="TreeGrafter"/>
</dbReference>
<dbReference type="AlphaFoldDB" id="A0A4R3VXT6"/>
<dbReference type="GO" id="GO:0000162">
    <property type="term" value="P:L-tryptophan biosynthetic process"/>
    <property type="evidence" value="ECO:0007669"/>
    <property type="project" value="TreeGrafter"/>
</dbReference>
<feature type="domain" description="Chorismate-utilising enzyme C-terminal" evidence="1">
    <location>
        <begin position="159"/>
        <end position="415"/>
    </location>
</feature>
<evidence type="ECO:0000259" key="2">
    <source>
        <dbReference type="Pfam" id="PF04715"/>
    </source>
</evidence>
<dbReference type="SUPFAM" id="SSF56322">
    <property type="entry name" value="ADC synthase"/>
    <property type="match status" value="1"/>
</dbReference>
<dbReference type="PANTHER" id="PTHR11236">
    <property type="entry name" value="AMINOBENZOATE/ANTHRANILATE SYNTHASE"/>
    <property type="match status" value="1"/>
</dbReference>
<dbReference type="GO" id="GO:0005737">
    <property type="term" value="C:cytoplasm"/>
    <property type="evidence" value="ECO:0007669"/>
    <property type="project" value="TreeGrafter"/>
</dbReference>
<protein>
    <submittedName>
        <fullName evidence="3">Para-aminobenzoate synthetase component 1</fullName>
    </submittedName>
</protein>
<dbReference type="Proteomes" id="UP000295197">
    <property type="component" value="Unassembled WGS sequence"/>
</dbReference>
<proteinExistence type="predicted"/>
<feature type="domain" description="Anthranilate synthase component I N-terminal" evidence="2">
    <location>
        <begin position="77"/>
        <end position="119"/>
    </location>
</feature>
<evidence type="ECO:0000313" key="3">
    <source>
        <dbReference type="EMBL" id="TCV14025.1"/>
    </source>
</evidence>
<keyword evidence="4" id="KW-1185">Reference proteome</keyword>
<dbReference type="EMBL" id="SMBZ01000018">
    <property type="protein sequence ID" value="TCV14025.1"/>
    <property type="molecule type" value="Genomic_DNA"/>
</dbReference>
<dbReference type="Pfam" id="PF00425">
    <property type="entry name" value="Chorismate_bind"/>
    <property type="match status" value="1"/>
</dbReference>
<gene>
    <name evidence="3" type="ORF">EDC17_101842</name>
</gene>
<dbReference type="RefSeq" id="WP_132777600.1">
    <property type="nucleotide sequence ID" value="NZ_SMBZ01000018.1"/>
</dbReference>
<evidence type="ECO:0000313" key="4">
    <source>
        <dbReference type="Proteomes" id="UP000295197"/>
    </source>
</evidence>
<evidence type="ECO:0000259" key="1">
    <source>
        <dbReference type="Pfam" id="PF00425"/>
    </source>
</evidence>
<dbReference type="InterPro" id="IPR006805">
    <property type="entry name" value="Anth_synth_I_N"/>
</dbReference>
<dbReference type="InterPro" id="IPR005801">
    <property type="entry name" value="ADC_synthase"/>
</dbReference>
<comment type="caution">
    <text evidence="3">The sequence shown here is derived from an EMBL/GenBank/DDBJ whole genome shotgun (WGS) entry which is preliminary data.</text>
</comment>
<dbReference type="Gene3D" id="3.60.120.10">
    <property type="entry name" value="Anthranilate synthase"/>
    <property type="match status" value="1"/>
</dbReference>
<dbReference type="Pfam" id="PF04715">
    <property type="entry name" value="Anth_synt_I_N"/>
    <property type="match status" value="1"/>
</dbReference>
<sequence length="426" mass="48568">MATAIFEIHIADFEHKALAWAQQFEQVCYLQSNGYNDEYSAIEAILAVDAEAIFEITDKGAFAHLENFRTKHPDTWMFGFFGYDLKNEIENLVTSFPDRLGFPDCYFFIPKILLKFSKNSVEIYAENPQAIWQAILDTVLPTKEITEEPQLKIHSRFSKEEYFAAFGHMRSHIHRGDIYEVNLCQEFYAEQAKINPLAVYQKLNEVSPTPFSTYFKINNKYILSASPERFLAKRHSTMISQPIKGTAPRGRDPHEDAEIIQQLRNNPKEIAENVMIVDLVRNDMTRSAEPGTVAAERKLEVHSFKQVHQLISTITCRKDNRISDIEAIKNIFPPGSMTGAPKISAMKLCDQYENSRRGVYSGTVGYFAPDGDFDFNVIIRTILYNQHTQYLSFHTGGAITIDADAEKEYNECLLKASAIIKTLGLS</sequence>